<name>A0A0E9VTD8_ANGAN</name>
<accession>A0A0E9VTD8</accession>
<organism evidence="1">
    <name type="scientific">Anguilla anguilla</name>
    <name type="common">European freshwater eel</name>
    <name type="synonym">Muraena anguilla</name>
    <dbReference type="NCBI Taxonomy" id="7936"/>
    <lineage>
        <taxon>Eukaryota</taxon>
        <taxon>Metazoa</taxon>
        <taxon>Chordata</taxon>
        <taxon>Craniata</taxon>
        <taxon>Vertebrata</taxon>
        <taxon>Euteleostomi</taxon>
        <taxon>Actinopterygii</taxon>
        <taxon>Neopterygii</taxon>
        <taxon>Teleostei</taxon>
        <taxon>Anguilliformes</taxon>
        <taxon>Anguillidae</taxon>
        <taxon>Anguilla</taxon>
    </lineage>
</organism>
<protein>
    <submittedName>
        <fullName evidence="1">Uncharacterized protein</fullName>
    </submittedName>
</protein>
<evidence type="ECO:0000313" key="1">
    <source>
        <dbReference type="EMBL" id="JAH80600.1"/>
    </source>
</evidence>
<reference evidence="1" key="2">
    <citation type="journal article" date="2015" name="Fish Shellfish Immunol.">
        <title>Early steps in the European eel (Anguilla anguilla)-Vibrio vulnificus interaction in the gills: Role of the RtxA13 toxin.</title>
        <authorList>
            <person name="Callol A."/>
            <person name="Pajuelo D."/>
            <person name="Ebbesson L."/>
            <person name="Teles M."/>
            <person name="MacKenzie S."/>
            <person name="Amaro C."/>
        </authorList>
    </citation>
    <scope>NUCLEOTIDE SEQUENCE</scope>
</reference>
<dbReference type="EMBL" id="GBXM01027977">
    <property type="protein sequence ID" value="JAH80600.1"/>
    <property type="molecule type" value="Transcribed_RNA"/>
</dbReference>
<sequence length="14" mass="1790">MPIHMMDWTHLCFK</sequence>
<proteinExistence type="predicted"/>
<reference evidence="1" key="1">
    <citation type="submission" date="2014-11" db="EMBL/GenBank/DDBJ databases">
        <authorList>
            <person name="Amaro Gonzalez C."/>
        </authorList>
    </citation>
    <scope>NUCLEOTIDE SEQUENCE</scope>
</reference>